<name>A0A7J7DSF5_TRIWF</name>
<evidence type="ECO:0000313" key="2">
    <source>
        <dbReference type="EMBL" id="KAF5749332.1"/>
    </source>
</evidence>
<dbReference type="AlphaFoldDB" id="A0A7J7DSF5"/>
<keyword evidence="1" id="KW-1133">Transmembrane helix</keyword>
<feature type="transmembrane region" description="Helical" evidence="1">
    <location>
        <begin position="16"/>
        <end position="37"/>
    </location>
</feature>
<organism evidence="2 3">
    <name type="scientific">Tripterygium wilfordii</name>
    <name type="common">Thunder God vine</name>
    <dbReference type="NCBI Taxonomy" id="458696"/>
    <lineage>
        <taxon>Eukaryota</taxon>
        <taxon>Viridiplantae</taxon>
        <taxon>Streptophyta</taxon>
        <taxon>Embryophyta</taxon>
        <taxon>Tracheophyta</taxon>
        <taxon>Spermatophyta</taxon>
        <taxon>Magnoliopsida</taxon>
        <taxon>eudicotyledons</taxon>
        <taxon>Gunneridae</taxon>
        <taxon>Pentapetalae</taxon>
        <taxon>rosids</taxon>
        <taxon>fabids</taxon>
        <taxon>Celastrales</taxon>
        <taxon>Celastraceae</taxon>
        <taxon>Tripterygium</taxon>
    </lineage>
</organism>
<dbReference type="InterPro" id="IPR036259">
    <property type="entry name" value="MFS_trans_sf"/>
</dbReference>
<dbReference type="Proteomes" id="UP000593562">
    <property type="component" value="Unassembled WGS sequence"/>
</dbReference>
<accession>A0A7J7DSF5</accession>
<keyword evidence="3" id="KW-1185">Reference proteome</keyword>
<dbReference type="Gene3D" id="1.20.1250.20">
    <property type="entry name" value="MFS general substrate transporter like domains"/>
    <property type="match status" value="1"/>
</dbReference>
<proteinExistence type="predicted"/>
<evidence type="ECO:0000313" key="3">
    <source>
        <dbReference type="Proteomes" id="UP000593562"/>
    </source>
</evidence>
<protein>
    <submittedName>
        <fullName evidence="2">Inorganic phosphate transporter 1-5</fullName>
    </submittedName>
</protein>
<reference evidence="2 3" key="1">
    <citation type="journal article" date="2020" name="Nat. Commun.">
        <title>Genome of Tripterygium wilfordii and identification of cytochrome P450 involved in triptolide biosynthesis.</title>
        <authorList>
            <person name="Tu L."/>
            <person name="Su P."/>
            <person name="Zhang Z."/>
            <person name="Gao L."/>
            <person name="Wang J."/>
            <person name="Hu T."/>
            <person name="Zhou J."/>
            <person name="Zhang Y."/>
            <person name="Zhao Y."/>
            <person name="Liu Y."/>
            <person name="Song Y."/>
            <person name="Tong Y."/>
            <person name="Lu Y."/>
            <person name="Yang J."/>
            <person name="Xu C."/>
            <person name="Jia M."/>
            <person name="Peters R.J."/>
            <person name="Huang L."/>
            <person name="Gao W."/>
        </authorList>
    </citation>
    <scope>NUCLEOTIDE SEQUENCE [LARGE SCALE GENOMIC DNA]</scope>
    <source>
        <strain evidence="3">cv. XIE 37</strain>
        <tissue evidence="2">Leaf</tissue>
    </source>
</reference>
<dbReference type="InParanoid" id="A0A7J7DSF5"/>
<gene>
    <name evidence="2" type="ORF">HS088_TW04G01300</name>
</gene>
<comment type="caution">
    <text evidence="2">The sequence shown here is derived from an EMBL/GenBank/DDBJ whole genome shotgun (WGS) entry which is preliminary data.</text>
</comment>
<keyword evidence="1" id="KW-0472">Membrane</keyword>
<evidence type="ECO:0000256" key="1">
    <source>
        <dbReference type="SAM" id="Phobius"/>
    </source>
</evidence>
<dbReference type="EMBL" id="JAAARO010000004">
    <property type="protein sequence ID" value="KAF5749332.1"/>
    <property type="molecule type" value="Genomic_DNA"/>
</dbReference>
<sequence length="85" mass="9457">MAAQLGYALDVAKTHWYHLTAIVIAAMGLFTDVYDLFSISPVTKLLDCIYYYIKCSTKLGSLPFRVASSINGVTHMFVKIYDSAL</sequence>
<keyword evidence="1" id="KW-0812">Transmembrane</keyword>